<evidence type="ECO:0000256" key="4">
    <source>
        <dbReference type="ARBA" id="ARBA00022989"/>
    </source>
</evidence>
<keyword evidence="6" id="KW-0143">Chaperone</keyword>
<evidence type="ECO:0000256" key="3">
    <source>
        <dbReference type="ARBA" id="ARBA00022692"/>
    </source>
</evidence>
<organism evidence="11 12">
    <name type="scientific">Psychrobacter glacincola</name>
    <dbReference type="NCBI Taxonomy" id="56810"/>
    <lineage>
        <taxon>Bacteria</taxon>
        <taxon>Pseudomonadati</taxon>
        <taxon>Pseudomonadota</taxon>
        <taxon>Gammaproteobacteria</taxon>
        <taxon>Moraxellales</taxon>
        <taxon>Moraxellaceae</taxon>
        <taxon>Psychrobacter</taxon>
    </lineage>
</organism>
<evidence type="ECO:0000259" key="10">
    <source>
        <dbReference type="Pfam" id="PF09976"/>
    </source>
</evidence>
<name>A0ABW1W3N4_9GAMM</name>
<dbReference type="Proteomes" id="UP001596264">
    <property type="component" value="Unassembled WGS sequence"/>
</dbReference>
<feature type="transmembrane region" description="Helical" evidence="9">
    <location>
        <begin position="20"/>
        <end position="38"/>
    </location>
</feature>
<evidence type="ECO:0000256" key="1">
    <source>
        <dbReference type="ARBA" id="ARBA00004401"/>
    </source>
</evidence>
<gene>
    <name evidence="11" type="ORF">ACFP58_04265</name>
</gene>
<dbReference type="SUPFAM" id="SSF48452">
    <property type="entry name" value="TPR-like"/>
    <property type="match status" value="1"/>
</dbReference>
<keyword evidence="2" id="KW-1003">Cell membrane</keyword>
<dbReference type="Gene3D" id="1.25.40.10">
    <property type="entry name" value="Tetratricopeptide repeat domain"/>
    <property type="match status" value="1"/>
</dbReference>
<keyword evidence="12" id="KW-1185">Reference proteome</keyword>
<comment type="subcellular location">
    <subcellularLocation>
        <location evidence="1">Cell membrane</location>
        <topology evidence="1">Single-pass type II membrane protein</topology>
    </subcellularLocation>
</comment>
<comment type="similarity">
    <text evidence="7">Belongs to the YfgM family.</text>
</comment>
<evidence type="ECO:0000313" key="11">
    <source>
        <dbReference type="EMBL" id="MFC6380691.1"/>
    </source>
</evidence>
<keyword evidence="3 9" id="KW-0812">Transmembrane</keyword>
<dbReference type="PANTHER" id="PTHR38035:SF1">
    <property type="entry name" value="ANCILLARY SECYEG TRANSLOCON SUBUNIT"/>
    <property type="match status" value="1"/>
</dbReference>
<evidence type="ECO:0000256" key="5">
    <source>
        <dbReference type="ARBA" id="ARBA00023136"/>
    </source>
</evidence>
<dbReference type="InterPro" id="IPR018704">
    <property type="entry name" value="SecYEG/CpoB_TPR"/>
</dbReference>
<feature type="domain" description="Ancillary SecYEG translocon subunit/Cell division coordinator CpoB TPR" evidence="10">
    <location>
        <begin position="18"/>
        <end position="227"/>
    </location>
</feature>
<keyword evidence="5 9" id="KW-0472">Membrane</keyword>
<dbReference type="RefSeq" id="WP_201563882.1">
    <property type="nucleotide sequence ID" value="NZ_CAJGZK010000018.1"/>
</dbReference>
<proteinExistence type="inferred from homology"/>
<dbReference type="PANTHER" id="PTHR38035">
    <property type="entry name" value="UPF0070 PROTEIN YFGM"/>
    <property type="match status" value="1"/>
</dbReference>
<dbReference type="InterPro" id="IPR011990">
    <property type="entry name" value="TPR-like_helical_dom_sf"/>
</dbReference>
<evidence type="ECO:0000256" key="8">
    <source>
        <dbReference type="ARBA" id="ARBA00024235"/>
    </source>
</evidence>
<dbReference type="EMBL" id="JBHSTZ010000011">
    <property type="protein sequence ID" value="MFC6380691.1"/>
    <property type="molecule type" value="Genomic_DNA"/>
</dbReference>
<evidence type="ECO:0000313" key="12">
    <source>
        <dbReference type="Proteomes" id="UP001596264"/>
    </source>
</evidence>
<dbReference type="InterPro" id="IPR026039">
    <property type="entry name" value="YfgM"/>
</dbReference>
<dbReference type="Pfam" id="PF09976">
    <property type="entry name" value="TPR_21"/>
    <property type="match status" value="1"/>
</dbReference>
<keyword evidence="4 9" id="KW-1133">Transmembrane helix</keyword>
<evidence type="ECO:0000256" key="6">
    <source>
        <dbReference type="ARBA" id="ARBA00023186"/>
    </source>
</evidence>
<evidence type="ECO:0000256" key="7">
    <source>
        <dbReference type="ARBA" id="ARBA00024197"/>
    </source>
</evidence>
<sequence>MALTPNSPNADNSMQALKQYGSYIVTAILLALAAYFGWTYWQDNHARVDTVAADQYADIQRLNEEVSLASQNPDLEAEAKASLEKSSTQLNKNIDSLVGTHGESIYAWQALMIKARQQVDSDDFKAAGETFKKALAIDLGDAGLEAITRLRYATTLLAAGDEKAALTEASRDMPSSFEASQQELLGDIYLAQDNTDSAIKSYNNAWSLLRERQETRAVLALKMESLGIIAEPIAEQTNLIQESTAISQAPVSKDSVAANTGAGA</sequence>
<evidence type="ECO:0000256" key="2">
    <source>
        <dbReference type="ARBA" id="ARBA00022475"/>
    </source>
</evidence>
<protein>
    <recommendedName>
        <fullName evidence="8">Ancillary SecYEG translocon subunit</fullName>
    </recommendedName>
</protein>
<reference evidence="12" key="1">
    <citation type="journal article" date="2019" name="Int. J. Syst. Evol. Microbiol.">
        <title>The Global Catalogue of Microorganisms (GCM) 10K type strain sequencing project: providing services to taxonomists for standard genome sequencing and annotation.</title>
        <authorList>
            <consortium name="The Broad Institute Genomics Platform"/>
            <consortium name="The Broad Institute Genome Sequencing Center for Infectious Disease"/>
            <person name="Wu L."/>
            <person name="Ma J."/>
        </authorList>
    </citation>
    <scope>NUCLEOTIDE SEQUENCE [LARGE SCALE GENOMIC DNA]</scope>
    <source>
        <strain evidence="12">CCM 2050</strain>
    </source>
</reference>
<evidence type="ECO:0000256" key="9">
    <source>
        <dbReference type="SAM" id="Phobius"/>
    </source>
</evidence>
<comment type="caution">
    <text evidence="11">The sequence shown here is derived from an EMBL/GenBank/DDBJ whole genome shotgun (WGS) entry which is preliminary data.</text>
</comment>
<accession>A0ABW1W3N4</accession>